<dbReference type="PROSITE" id="PS01283">
    <property type="entry name" value="TBOX_1"/>
    <property type="match status" value="1"/>
</dbReference>
<comment type="caution">
    <text evidence="7">Lacks conserved residue(s) required for the propagation of feature annotation.</text>
</comment>
<feature type="domain" description="T-box" evidence="9">
    <location>
        <begin position="120"/>
        <end position="304"/>
    </location>
</feature>
<feature type="compositionally biased region" description="Polar residues" evidence="8">
    <location>
        <begin position="62"/>
        <end position="77"/>
    </location>
</feature>
<dbReference type="Gene3D" id="2.60.40.820">
    <property type="entry name" value="Transcription factor, T-box"/>
    <property type="match status" value="1"/>
</dbReference>
<evidence type="ECO:0000313" key="11">
    <source>
        <dbReference type="Proteomes" id="UP001642483"/>
    </source>
</evidence>
<dbReference type="SMART" id="SM00425">
    <property type="entry name" value="TBOX"/>
    <property type="match status" value="1"/>
</dbReference>
<dbReference type="PROSITE" id="PS50252">
    <property type="entry name" value="TBOX_3"/>
    <property type="match status" value="1"/>
</dbReference>
<evidence type="ECO:0000256" key="1">
    <source>
        <dbReference type="ARBA" id="ARBA00004123"/>
    </source>
</evidence>
<dbReference type="InterPro" id="IPR018186">
    <property type="entry name" value="TF_T-box_CS"/>
</dbReference>
<evidence type="ECO:0000256" key="2">
    <source>
        <dbReference type="ARBA" id="ARBA00023015"/>
    </source>
</evidence>
<keyword evidence="2" id="KW-0805">Transcription regulation</keyword>
<dbReference type="Pfam" id="PF00907">
    <property type="entry name" value="T-box"/>
    <property type="match status" value="1"/>
</dbReference>
<dbReference type="EMBL" id="CAWYQH010000174">
    <property type="protein sequence ID" value="CAK8697980.1"/>
    <property type="molecule type" value="Genomic_DNA"/>
</dbReference>
<gene>
    <name evidence="10" type="ORF">CVLEPA_LOCUS31454</name>
</gene>
<evidence type="ECO:0000256" key="6">
    <source>
        <dbReference type="ARBA" id="ARBA00044102"/>
    </source>
</evidence>
<dbReference type="Proteomes" id="UP001642483">
    <property type="component" value="Unassembled WGS sequence"/>
</dbReference>
<dbReference type="CDD" id="cd20193">
    <property type="entry name" value="T-box_TBX20-like"/>
    <property type="match status" value="1"/>
</dbReference>
<keyword evidence="5 7" id="KW-0539">Nucleus</keyword>
<protein>
    <recommendedName>
        <fullName evidence="6">T-box transcription factor TBX20</fullName>
    </recommendedName>
</protein>
<keyword evidence="4" id="KW-0804">Transcription</keyword>
<comment type="subcellular location">
    <subcellularLocation>
        <location evidence="1 7">Nucleus</location>
    </subcellularLocation>
</comment>
<proteinExistence type="predicted"/>
<dbReference type="InterPro" id="IPR046360">
    <property type="entry name" value="T-box_DNA-bd"/>
</dbReference>
<evidence type="ECO:0000259" key="9">
    <source>
        <dbReference type="PROSITE" id="PS50252"/>
    </source>
</evidence>
<evidence type="ECO:0000256" key="4">
    <source>
        <dbReference type="ARBA" id="ARBA00023163"/>
    </source>
</evidence>
<dbReference type="SUPFAM" id="SSF49417">
    <property type="entry name" value="p53-like transcription factors"/>
    <property type="match status" value="1"/>
</dbReference>
<dbReference type="PANTHER" id="PTHR11267:SF190">
    <property type="entry name" value="T-BOX TRANSCRIPTION FACTOR TBX20"/>
    <property type="match status" value="1"/>
</dbReference>
<feature type="region of interest" description="Disordered" evidence="8">
    <location>
        <begin position="62"/>
        <end position="91"/>
    </location>
</feature>
<organism evidence="10 11">
    <name type="scientific">Clavelina lepadiformis</name>
    <name type="common">Light-bulb sea squirt</name>
    <name type="synonym">Ascidia lepadiformis</name>
    <dbReference type="NCBI Taxonomy" id="159417"/>
    <lineage>
        <taxon>Eukaryota</taxon>
        <taxon>Metazoa</taxon>
        <taxon>Chordata</taxon>
        <taxon>Tunicata</taxon>
        <taxon>Ascidiacea</taxon>
        <taxon>Aplousobranchia</taxon>
        <taxon>Clavelinidae</taxon>
        <taxon>Clavelina</taxon>
    </lineage>
</organism>
<sequence>MSELNISRKTKETTKMSLRANAFLIEALITPTVRSNVSMKDYDNSSSDADEEKHVDCNVLRQGSTTDVKMSSGSQHTSTDKMSDGESINESPMKTISAPEELPASFEPSHPALTKLKCTLETKDLWAKFHELGTEMIITKSGRRMFPTVRVSFSKADFSQRYIVVMDIVPVDNKRYRYAYHRSSWLVAGKADPPLPPRLYMHPDSPLTGAHICKQMCSFEKLKLTNNEMDQNSHVILNSMHKYQPRVHVIRKDNDLVSLSNLQKNQYKTFVFPETRFTAVTAYQNQLITRLKIDSNPFAKGFRDSSRMNEYERDSVESVMCSPRLLQPTPATMRLVLHESSDHAKRNATSSRIPSATDFARELRPLSIPHFQFPNSSATFSRFPALSNYG</sequence>
<keyword evidence="3 7" id="KW-0238">DNA-binding</keyword>
<keyword evidence="11" id="KW-1185">Reference proteome</keyword>
<evidence type="ECO:0000256" key="5">
    <source>
        <dbReference type="ARBA" id="ARBA00023242"/>
    </source>
</evidence>
<name>A0ABP0H610_CLALP</name>
<dbReference type="InterPro" id="IPR008967">
    <property type="entry name" value="p53-like_TF_DNA-bd_sf"/>
</dbReference>
<dbReference type="PANTHER" id="PTHR11267">
    <property type="entry name" value="T-BOX PROTEIN-RELATED"/>
    <property type="match status" value="1"/>
</dbReference>
<evidence type="ECO:0000256" key="3">
    <source>
        <dbReference type="ARBA" id="ARBA00023125"/>
    </source>
</evidence>
<dbReference type="InterPro" id="IPR036960">
    <property type="entry name" value="T-box_sf"/>
</dbReference>
<evidence type="ECO:0000256" key="7">
    <source>
        <dbReference type="PROSITE-ProRule" id="PRU00201"/>
    </source>
</evidence>
<accession>A0ABP0H610</accession>
<reference evidence="10 11" key="1">
    <citation type="submission" date="2024-02" db="EMBL/GenBank/DDBJ databases">
        <authorList>
            <person name="Daric V."/>
            <person name="Darras S."/>
        </authorList>
    </citation>
    <scope>NUCLEOTIDE SEQUENCE [LARGE SCALE GENOMIC DNA]</scope>
</reference>
<dbReference type="InterPro" id="IPR001699">
    <property type="entry name" value="TF_T-box"/>
</dbReference>
<evidence type="ECO:0000256" key="8">
    <source>
        <dbReference type="SAM" id="MobiDB-lite"/>
    </source>
</evidence>
<comment type="caution">
    <text evidence="10">The sequence shown here is derived from an EMBL/GenBank/DDBJ whole genome shotgun (WGS) entry which is preliminary data.</text>
</comment>
<evidence type="ECO:0000313" key="10">
    <source>
        <dbReference type="EMBL" id="CAK8697980.1"/>
    </source>
</evidence>
<dbReference type="PRINTS" id="PR00937">
    <property type="entry name" value="TBOX"/>
</dbReference>